<evidence type="ECO:0000256" key="2">
    <source>
        <dbReference type="SAM" id="Phobius"/>
    </source>
</evidence>
<evidence type="ECO:0000256" key="1">
    <source>
        <dbReference type="SAM" id="Coils"/>
    </source>
</evidence>
<proteinExistence type="predicted"/>
<keyword evidence="2" id="KW-1133">Transmembrane helix</keyword>
<evidence type="ECO:0000313" key="4">
    <source>
        <dbReference type="EMBL" id="OMI29140.1"/>
    </source>
</evidence>
<keyword evidence="5" id="KW-1185">Reference proteome</keyword>
<dbReference type="Gene3D" id="1.25.60.10">
    <property type="entry name" value="MgtE N-terminal domain-like"/>
    <property type="match status" value="1"/>
</dbReference>
<comment type="caution">
    <text evidence="4">The sequence shown here is derived from an EMBL/GenBank/DDBJ whole genome shotgun (WGS) entry which is preliminary data.</text>
</comment>
<dbReference type="InterPro" id="IPR006668">
    <property type="entry name" value="Mg_transptr_MgtE_intracell_dom"/>
</dbReference>
<feature type="transmembrane region" description="Helical" evidence="2">
    <location>
        <begin position="12"/>
        <end position="35"/>
    </location>
</feature>
<protein>
    <recommendedName>
        <fullName evidence="3">Magnesium transporter MgtE intracellular domain-containing protein</fullName>
    </recommendedName>
</protein>
<dbReference type="Pfam" id="PF03448">
    <property type="entry name" value="MgtE_N"/>
    <property type="match status" value="1"/>
</dbReference>
<dbReference type="RefSeq" id="WP_076789510.1">
    <property type="nucleotide sequence ID" value="NZ_JAKYKF010000001.1"/>
</dbReference>
<feature type="coiled-coil region" evidence="1">
    <location>
        <begin position="65"/>
        <end position="120"/>
    </location>
</feature>
<evidence type="ECO:0000259" key="3">
    <source>
        <dbReference type="Pfam" id="PF03448"/>
    </source>
</evidence>
<dbReference type="Proteomes" id="UP000187046">
    <property type="component" value="Unassembled WGS sequence"/>
</dbReference>
<evidence type="ECO:0000313" key="5">
    <source>
        <dbReference type="Proteomes" id="UP000187046"/>
    </source>
</evidence>
<dbReference type="SUPFAM" id="SSF158791">
    <property type="entry name" value="MgtE N-terminal domain-like"/>
    <property type="match status" value="1"/>
</dbReference>
<accession>A0ABX3I8H1</accession>
<gene>
    <name evidence="4" type="ORF">BTA31_05190</name>
</gene>
<organism evidence="4 5">
    <name type="scientific">Bacillus haynesii</name>
    <dbReference type="NCBI Taxonomy" id="1925021"/>
    <lineage>
        <taxon>Bacteria</taxon>
        <taxon>Bacillati</taxon>
        <taxon>Bacillota</taxon>
        <taxon>Bacilli</taxon>
        <taxon>Bacillales</taxon>
        <taxon>Bacillaceae</taxon>
        <taxon>Bacillus</taxon>
    </lineage>
</organism>
<keyword evidence="1" id="KW-0175">Coiled coil</keyword>
<keyword evidence="2" id="KW-0812">Transmembrane</keyword>
<feature type="domain" description="Magnesium transporter MgtE intracellular" evidence="3">
    <location>
        <begin position="132"/>
        <end position="194"/>
    </location>
</feature>
<reference evidence="4 5" key="1">
    <citation type="submission" date="2016-12" db="EMBL/GenBank/DDBJ databases">
        <title>Bacillus phylogenomics.</title>
        <authorList>
            <person name="Dunlap C."/>
        </authorList>
    </citation>
    <scope>NUCLEOTIDE SEQUENCE [LARGE SCALE GENOMIC DNA]</scope>
    <source>
        <strain evidence="4 5">NRRL B-41327</strain>
    </source>
</reference>
<name>A0ABX3I8H1_9BACI</name>
<dbReference type="EMBL" id="MRBL01000005">
    <property type="protein sequence ID" value="OMI29140.1"/>
    <property type="molecule type" value="Genomic_DNA"/>
</dbReference>
<sequence>MTEEKKAGKFQTFLFVIVIPLIFLIVVAFVGMWLLGVNFQDAASKIPVVKELVKNGEDQDIDHAAKQQENKAEKLQKTIDEQKSEIETLTSDLKTSDQEIKRLKQKISSLEKTAKDEKEQDEKNAEGQGDGKVVKIYESMQSNKAAKILSELKEEEAINILDSLSKKKVTEILSKMSPDKAALFTEKLVKNEAKNEKKKEGGE</sequence>
<keyword evidence="2" id="KW-0472">Membrane</keyword>
<dbReference type="InterPro" id="IPR038076">
    <property type="entry name" value="MgtE_N_sf"/>
</dbReference>